<evidence type="ECO:0000256" key="1">
    <source>
        <dbReference type="SAM" id="SignalP"/>
    </source>
</evidence>
<dbReference type="Pfam" id="PF13650">
    <property type="entry name" value="Asp_protease_2"/>
    <property type="match status" value="2"/>
</dbReference>
<dbReference type="InterPro" id="IPR001478">
    <property type="entry name" value="PDZ"/>
</dbReference>
<gene>
    <name evidence="3" type="ORF">EDC50_1804</name>
</gene>
<dbReference type="SMART" id="SM00228">
    <property type="entry name" value="PDZ"/>
    <property type="match status" value="1"/>
</dbReference>
<dbReference type="SUPFAM" id="SSF50156">
    <property type="entry name" value="PDZ domain-like"/>
    <property type="match status" value="1"/>
</dbReference>
<dbReference type="InterPro" id="IPR036034">
    <property type="entry name" value="PDZ_sf"/>
</dbReference>
<feature type="signal peptide" evidence="1">
    <location>
        <begin position="1"/>
        <end position="29"/>
    </location>
</feature>
<dbReference type="GO" id="GO:0006508">
    <property type="term" value="P:proteolysis"/>
    <property type="evidence" value="ECO:0007669"/>
    <property type="project" value="UniProtKB-KW"/>
</dbReference>
<accession>A0A3N4W431</accession>
<dbReference type="Gene3D" id="2.30.42.10">
    <property type="match status" value="1"/>
</dbReference>
<dbReference type="Gene3D" id="2.40.70.10">
    <property type="entry name" value="Acid Proteases"/>
    <property type="match status" value="2"/>
</dbReference>
<evidence type="ECO:0000313" key="4">
    <source>
        <dbReference type="Proteomes" id="UP000269708"/>
    </source>
</evidence>
<dbReference type="InterPro" id="IPR041489">
    <property type="entry name" value="PDZ_6"/>
</dbReference>
<evidence type="ECO:0000259" key="2">
    <source>
        <dbReference type="PROSITE" id="PS50106"/>
    </source>
</evidence>
<dbReference type="EMBL" id="RKQN01000002">
    <property type="protein sequence ID" value="RPE79974.1"/>
    <property type="molecule type" value="Genomic_DNA"/>
</dbReference>
<dbReference type="GO" id="GO:0008233">
    <property type="term" value="F:peptidase activity"/>
    <property type="evidence" value="ECO:0007669"/>
    <property type="project" value="UniProtKB-KW"/>
</dbReference>
<name>A0A3N4W431_9GAMM</name>
<keyword evidence="1" id="KW-0732">Signal</keyword>
<protein>
    <submittedName>
        <fullName evidence="3">Aspartyl protease</fullName>
    </submittedName>
</protein>
<organism evidence="3 4">
    <name type="scientific">Vulcaniibacterium tengchongense</name>
    <dbReference type="NCBI Taxonomy" id="1273429"/>
    <lineage>
        <taxon>Bacteria</taxon>
        <taxon>Pseudomonadati</taxon>
        <taxon>Pseudomonadota</taxon>
        <taxon>Gammaproteobacteria</taxon>
        <taxon>Lysobacterales</taxon>
        <taxon>Lysobacteraceae</taxon>
        <taxon>Vulcaniibacterium</taxon>
    </lineage>
</organism>
<feature type="domain" description="PDZ" evidence="2">
    <location>
        <begin position="542"/>
        <end position="599"/>
    </location>
</feature>
<dbReference type="PROSITE" id="PS50106">
    <property type="entry name" value="PDZ"/>
    <property type="match status" value="1"/>
</dbReference>
<evidence type="ECO:0000313" key="3">
    <source>
        <dbReference type="EMBL" id="RPE79974.1"/>
    </source>
</evidence>
<keyword evidence="3" id="KW-0378">Hydrolase</keyword>
<keyword evidence="4" id="KW-1185">Reference proteome</keyword>
<feature type="chain" id="PRO_5018319119" evidence="1">
    <location>
        <begin position="30"/>
        <end position="628"/>
    </location>
</feature>
<dbReference type="Pfam" id="PF17820">
    <property type="entry name" value="PDZ_6"/>
    <property type="match status" value="1"/>
</dbReference>
<dbReference type="Proteomes" id="UP000269708">
    <property type="component" value="Unassembled WGS sequence"/>
</dbReference>
<keyword evidence="3" id="KW-0645">Protease</keyword>
<dbReference type="RefSeq" id="WP_123770140.1">
    <property type="nucleotide sequence ID" value="NZ_RKQN01000002.1"/>
</dbReference>
<proteinExistence type="predicted"/>
<dbReference type="OrthoDB" id="198130at2"/>
<dbReference type="AlphaFoldDB" id="A0A3N4W431"/>
<reference evidence="3 4" key="1">
    <citation type="submission" date="2018-11" db="EMBL/GenBank/DDBJ databases">
        <title>Genomic Encyclopedia of Type Strains, Phase IV (KMG-IV): sequencing the most valuable type-strain genomes for metagenomic binning, comparative biology and taxonomic classification.</title>
        <authorList>
            <person name="Goeker M."/>
        </authorList>
    </citation>
    <scope>NUCLEOTIDE SEQUENCE [LARGE SCALE GENOMIC DNA]</scope>
    <source>
        <strain evidence="3 4">DSM 25623</strain>
    </source>
</reference>
<comment type="caution">
    <text evidence="3">The sequence shown here is derived from an EMBL/GenBank/DDBJ whole genome shotgun (WGS) entry which is preliminary data.</text>
</comment>
<sequence length="628" mass="67446">MTPFHRWPRLALALCAALAWLAAPAAAAAADPDPQALFARMKAASGGERWDRIGEIEYEAALRQGGEAGRVRVRRDLVGGRHRVRSDLGVQHGERGYDGRDAWMRDEKGLVTVLDGAAARREALTDAYLARNGWFAPPARDPAAMAYLGERRDGDARYHVVEVTPARGATLAAWLDARTGLLARLHRRGDDGRETVLHYGDYREVDGVRLPFSVRQSEGDARYDSLLRLTRVRTRPVADAARFARPASAVRDARIAGGARRTTVPFELYAGKILVSLSIDGGAPLPFLLDTGGLNLLTPAAARALGLRGEGEQPVQGAGEGVQSLQTARAGRYRLGQVELDDQRFLIVELPQLLVERGDKPPIAGLIGYELLRRFTVRIDYDARLLTVSPAGGLAGTDAPDVLALSFDDRTPQATARVDGAEGLFALDTGSGSGLSLLAPFAAGHGIVLDADRAGMMGGVGGHVRIRTGQVRRFELGPHALPRPSADIVEAKAGVFASRLLAGNVGQAVLSRFVLTFDYDSRRLRVEPGRRFAEPFETPATLGFGLDRVDRTRFRVLHVAEGSAAAGAGVRAGDVVTALGGEPAERFDLDELQALLRRSARSGLDLSIQAEDGTERIVRVPPAAPGRR</sequence>
<dbReference type="InterPro" id="IPR021109">
    <property type="entry name" value="Peptidase_aspartic_dom_sf"/>
</dbReference>